<protein>
    <submittedName>
        <fullName evidence="4">PTS lactose transporter subunit IIB</fullName>
    </submittedName>
</protein>
<dbReference type="Pfam" id="PF02302">
    <property type="entry name" value="PTS_IIB"/>
    <property type="match status" value="1"/>
</dbReference>
<evidence type="ECO:0000313" key="4">
    <source>
        <dbReference type="EMBL" id="MDT2546827.1"/>
    </source>
</evidence>
<feature type="domain" description="Phosphotransferase system EIIB component type 2/3" evidence="3">
    <location>
        <begin position="6"/>
        <end position="87"/>
    </location>
</feature>
<dbReference type="Proteomes" id="UP001254770">
    <property type="component" value="Unassembled WGS sequence"/>
</dbReference>
<dbReference type="AlphaFoldDB" id="A0AAW8TI82"/>
<keyword evidence="2" id="KW-0732">Signal</keyword>
<name>A0AAW8TI82_9ENTE</name>
<accession>A0AAW8TI82</accession>
<evidence type="ECO:0000259" key="3">
    <source>
        <dbReference type="Pfam" id="PF02302"/>
    </source>
</evidence>
<keyword evidence="1" id="KW-0808">Transferase</keyword>
<dbReference type="InterPro" id="IPR036095">
    <property type="entry name" value="PTS_EIIB-like_sf"/>
</dbReference>
<dbReference type="SUPFAM" id="SSF52794">
    <property type="entry name" value="PTS system IIB component-like"/>
    <property type="match status" value="1"/>
</dbReference>
<proteinExistence type="predicted"/>
<comment type="caution">
    <text evidence="4">The sequence shown here is derived from an EMBL/GenBank/DDBJ whole genome shotgun (WGS) entry which is preliminary data.</text>
</comment>
<evidence type="ECO:0000313" key="5">
    <source>
        <dbReference type="Proteomes" id="UP001254770"/>
    </source>
</evidence>
<dbReference type="GO" id="GO:0009401">
    <property type="term" value="P:phosphoenolpyruvate-dependent sugar phosphotransferase system"/>
    <property type="evidence" value="ECO:0007669"/>
    <property type="project" value="InterPro"/>
</dbReference>
<dbReference type="EMBL" id="JARPXL010000050">
    <property type="protein sequence ID" value="MDT2546827.1"/>
    <property type="molecule type" value="Genomic_DNA"/>
</dbReference>
<dbReference type="InterPro" id="IPR003501">
    <property type="entry name" value="PTS_EIIB_2/3"/>
</dbReference>
<dbReference type="Gene3D" id="3.40.50.2300">
    <property type="match status" value="1"/>
</dbReference>
<feature type="chain" id="PRO_5043432146" evidence="2">
    <location>
        <begin position="21"/>
        <end position="101"/>
    </location>
</feature>
<dbReference type="GO" id="GO:0008982">
    <property type="term" value="F:protein-N(PI)-phosphohistidine-sugar phosphotransferase activity"/>
    <property type="evidence" value="ECO:0007669"/>
    <property type="project" value="InterPro"/>
</dbReference>
<evidence type="ECO:0000256" key="2">
    <source>
        <dbReference type="SAM" id="SignalP"/>
    </source>
</evidence>
<dbReference type="RefSeq" id="WP_060805111.1">
    <property type="nucleotide sequence ID" value="NZ_JARPXL010000050.1"/>
</dbReference>
<organism evidence="4 5">
    <name type="scientific">Enterococcus raffinosus</name>
    <dbReference type="NCBI Taxonomy" id="71452"/>
    <lineage>
        <taxon>Bacteria</taxon>
        <taxon>Bacillati</taxon>
        <taxon>Bacillota</taxon>
        <taxon>Bacilli</taxon>
        <taxon>Lactobacillales</taxon>
        <taxon>Enterococcaceae</taxon>
        <taxon>Enterococcus</taxon>
    </lineage>
</organism>
<gene>
    <name evidence="4" type="ORF">P7D69_21080</name>
</gene>
<feature type="signal peptide" evidence="2">
    <location>
        <begin position="1"/>
        <end position="20"/>
    </location>
</feature>
<sequence length="101" mass="10857">MSKKTIIVACASSMITSTMAANKIRKIAKTNGLPEPRILQLKFSEVAGALESNQVDFIVPTGKLQENVTKGIKVIPGTPFVTGVNEEKSESLVLEALKELD</sequence>
<evidence type="ECO:0000256" key="1">
    <source>
        <dbReference type="ARBA" id="ARBA00022679"/>
    </source>
</evidence>
<reference evidence="4" key="1">
    <citation type="submission" date="2023-03" db="EMBL/GenBank/DDBJ databases">
        <authorList>
            <person name="Shen W."/>
            <person name="Cai J."/>
        </authorList>
    </citation>
    <scope>NUCLEOTIDE SEQUENCE</scope>
    <source>
        <strain evidence="4">Y15</strain>
    </source>
</reference>